<protein>
    <submittedName>
        <fullName evidence="2">Uncharacterized protein</fullName>
    </submittedName>
</protein>
<sequence>MAPGWWWSSTTKRLVAYGSGVMRTQMMLLDRDPAVVALACRPVELVWREDGKVVGHAPQLMARLQDGSGLLLDCVGHSGSSARLAERARVVAAAAEAVGWSYRLARPPDPGWWPMCGGWRVTGIPGTPQGVHAGSGGGVQQSAAGGGGCAGAG</sequence>
<accession>A0A7X5WWR0</accession>
<dbReference type="AlphaFoldDB" id="A0A7X5WWR0"/>
<dbReference type="NCBIfam" id="NF033179">
    <property type="entry name" value="TnsA_like_Actin"/>
    <property type="match status" value="1"/>
</dbReference>
<gene>
    <name evidence="2" type="ORF">SMALB_0008</name>
</gene>
<organism evidence="2 3">
    <name type="scientific">Streptomyces malaysiensis</name>
    <dbReference type="NCBI Taxonomy" id="92644"/>
    <lineage>
        <taxon>Bacteria</taxon>
        <taxon>Bacillati</taxon>
        <taxon>Actinomycetota</taxon>
        <taxon>Actinomycetes</taxon>
        <taxon>Kitasatosporales</taxon>
        <taxon>Streptomycetaceae</taxon>
        <taxon>Streptomyces</taxon>
        <taxon>Streptomyces violaceusniger group</taxon>
    </lineage>
</organism>
<evidence type="ECO:0000256" key="1">
    <source>
        <dbReference type="SAM" id="MobiDB-lite"/>
    </source>
</evidence>
<dbReference type="EMBL" id="JAALLH010000001">
    <property type="protein sequence ID" value="NIY62119.1"/>
    <property type="molecule type" value="Genomic_DNA"/>
</dbReference>
<dbReference type="InterPro" id="IPR048000">
    <property type="entry name" value="TnsA-like"/>
</dbReference>
<feature type="compositionally biased region" description="Gly residues" evidence="1">
    <location>
        <begin position="133"/>
        <end position="153"/>
    </location>
</feature>
<reference evidence="2 3" key="1">
    <citation type="submission" date="2020-02" db="EMBL/GenBank/DDBJ databases">
        <title>Streptomyces malaysiensis DSM14702 (JHCC583434, PFL_A843) Genome sequencing and assembly.</title>
        <authorList>
            <person name="Samborskyy M."/>
        </authorList>
    </citation>
    <scope>NUCLEOTIDE SEQUENCE [LARGE SCALE GENOMIC DNA]</scope>
    <source>
        <strain evidence="2 3">DSM 14702</strain>
    </source>
</reference>
<feature type="region of interest" description="Disordered" evidence="1">
    <location>
        <begin position="131"/>
        <end position="153"/>
    </location>
</feature>
<dbReference type="Proteomes" id="UP000536624">
    <property type="component" value="Unassembled WGS sequence"/>
</dbReference>
<name>A0A7X5WWR0_STRMQ</name>
<evidence type="ECO:0000313" key="3">
    <source>
        <dbReference type="Proteomes" id="UP000536624"/>
    </source>
</evidence>
<comment type="caution">
    <text evidence="2">The sequence shown here is derived from an EMBL/GenBank/DDBJ whole genome shotgun (WGS) entry which is preliminary data.</text>
</comment>
<proteinExistence type="predicted"/>
<evidence type="ECO:0000313" key="2">
    <source>
        <dbReference type="EMBL" id="NIY62119.1"/>
    </source>
</evidence>